<dbReference type="Gene3D" id="2.60.40.10">
    <property type="entry name" value="Immunoglobulins"/>
    <property type="match status" value="2"/>
</dbReference>
<feature type="domain" description="PKD/Chitinase" evidence="1">
    <location>
        <begin position="56"/>
        <end position="143"/>
    </location>
</feature>
<evidence type="ECO:0000259" key="1">
    <source>
        <dbReference type="SMART" id="SM00089"/>
    </source>
</evidence>
<reference evidence="2 3" key="1">
    <citation type="submission" date="2018-11" db="EMBL/GenBank/DDBJ databases">
        <authorList>
            <consortium name="Pathogen Informatics"/>
        </authorList>
    </citation>
    <scope>NUCLEOTIDE SEQUENCE [LARGE SCALE GENOMIC DNA]</scope>
</reference>
<dbReference type="EMBL" id="UYSL01024242">
    <property type="protein sequence ID" value="VDL83246.1"/>
    <property type="molecule type" value="Genomic_DNA"/>
</dbReference>
<dbReference type="InterPro" id="IPR035986">
    <property type="entry name" value="PKD_dom_sf"/>
</dbReference>
<gene>
    <name evidence="2" type="ORF">NBR_LOCUS19512</name>
</gene>
<protein>
    <recommendedName>
        <fullName evidence="1">PKD/Chitinase domain-containing protein</fullName>
    </recommendedName>
</protein>
<dbReference type="STRING" id="27835.A0A3P7BMG5"/>
<dbReference type="SMART" id="SM00089">
    <property type="entry name" value="PKD"/>
    <property type="match status" value="2"/>
</dbReference>
<proteinExistence type="predicted"/>
<dbReference type="GO" id="GO:0031410">
    <property type="term" value="C:cytoplasmic vesicle"/>
    <property type="evidence" value="ECO:0007669"/>
    <property type="project" value="TreeGrafter"/>
</dbReference>
<dbReference type="Gene3D" id="2.60.120.260">
    <property type="entry name" value="Galactose-binding domain-like"/>
    <property type="match status" value="1"/>
</dbReference>
<dbReference type="InterPro" id="IPR013783">
    <property type="entry name" value="Ig-like_fold"/>
</dbReference>
<name>A0A3P7BMG5_NIPBR</name>
<dbReference type="Pfam" id="PF22352">
    <property type="entry name" value="K319L-like_PKD"/>
    <property type="match status" value="2"/>
</dbReference>
<dbReference type="PANTHER" id="PTHR46182">
    <property type="entry name" value="FI19480P1"/>
    <property type="match status" value="1"/>
</dbReference>
<evidence type="ECO:0000313" key="2">
    <source>
        <dbReference type="EMBL" id="VDL83246.1"/>
    </source>
</evidence>
<dbReference type="Proteomes" id="UP000271162">
    <property type="component" value="Unassembled WGS sequence"/>
</dbReference>
<evidence type="ECO:0000313" key="3">
    <source>
        <dbReference type="Proteomes" id="UP000271162"/>
    </source>
</evidence>
<dbReference type="CDD" id="cd00146">
    <property type="entry name" value="PKD"/>
    <property type="match status" value="1"/>
</dbReference>
<dbReference type="AlphaFoldDB" id="A0A3P7BMG5"/>
<dbReference type="PANTHER" id="PTHR46182:SF2">
    <property type="entry name" value="FI19480P1"/>
    <property type="match status" value="1"/>
</dbReference>
<dbReference type="GO" id="GO:0016020">
    <property type="term" value="C:membrane"/>
    <property type="evidence" value="ECO:0007669"/>
    <property type="project" value="TreeGrafter"/>
</dbReference>
<feature type="domain" description="PKD/Chitinase" evidence="1">
    <location>
        <begin position="172"/>
        <end position="259"/>
    </location>
</feature>
<sequence length="445" mass="49090">MNVSGTATSILTLKNVQANEKYGPYEFELHVKDTKGQTDSTRISIFVNKAENLPPTADAGGNHTVILPETSIVLDGNAKDDGSIVSYKWTQIAGPNNAFFVNGDKAKATVSNLMEGLYHFVLTVTDDGGLNGTASAFIAVERSMLQIALVAKFLKIFMKIPVGKNEPPVARASNVTVHLPRTIAVLNASLSTDDAGIVAFRWQPLDSVPASMVALDNSENSAVMFLTGLVKGVHFYNLTVADLQNEQDSVLVQLTVEEGEEEMESVEILMKKNIQEWTYRLRRKFRDRIEASLASSIEESDSVDVHFTRFESLPQDGRLRAVFWAKYHSKSAAGQETMKHKRSLASSGNVVNALRAVNILRKETSMMKEFQISSIQTLYCKLNCSGHGHCNDATKQCECDNFWMGNVFAFLINDFRTEDCGTFIPPCKRPFTLCCGGAAGKWYLS</sequence>
<accession>A0A3P7BMG5</accession>
<dbReference type="SUPFAM" id="SSF49299">
    <property type="entry name" value="PKD domain"/>
    <property type="match status" value="1"/>
</dbReference>
<dbReference type="InterPro" id="IPR022409">
    <property type="entry name" value="PKD/Chitinase_dom"/>
</dbReference>
<keyword evidence="3" id="KW-1185">Reference proteome</keyword>
<organism evidence="2 3">
    <name type="scientific">Nippostrongylus brasiliensis</name>
    <name type="common">Rat hookworm</name>
    <dbReference type="NCBI Taxonomy" id="27835"/>
    <lineage>
        <taxon>Eukaryota</taxon>
        <taxon>Metazoa</taxon>
        <taxon>Ecdysozoa</taxon>
        <taxon>Nematoda</taxon>
        <taxon>Chromadorea</taxon>
        <taxon>Rhabditida</taxon>
        <taxon>Rhabditina</taxon>
        <taxon>Rhabditomorpha</taxon>
        <taxon>Strongyloidea</taxon>
        <taxon>Heligmosomidae</taxon>
        <taxon>Nippostrongylus</taxon>
    </lineage>
</organism>
<dbReference type="InterPro" id="IPR029865">
    <property type="entry name" value="KIAA0319-like"/>
</dbReference>
<dbReference type="GO" id="GO:0001764">
    <property type="term" value="P:neuron migration"/>
    <property type="evidence" value="ECO:0007669"/>
    <property type="project" value="TreeGrafter"/>
</dbReference>